<sequence length="265" mass="27873">MSSTDLLVMGGVTLFGLLLLGGGLSIAAVGASRVRTARTLRAAGPVSLRAVPETSGFVEFGGTAQEHDGQTLEAPITGTTCLAYTVQSRARDGSDEEGEPIWTVDGRQSAGVPFAVEDGVDRVVVDPANAVFSGTDWVRSETTWTDHSALSPDERDRLQTTELPKAVAPTDESRQYREQRLEAGHDVHVFGGTVRESSDHDGGRHTPVTVAGDDWLEITTGGEPTVLADRQRSGVLYLIFGGLLSIPGSGFTLAGVVGLLSTTVL</sequence>
<evidence type="ECO:0000313" key="3">
    <source>
        <dbReference type="EMBL" id="ELY44574.1"/>
    </source>
</evidence>
<reference evidence="3 4" key="1">
    <citation type="journal article" date="2014" name="PLoS Genet.">
        <title>Phylogenetically driven sequencing of extremely halophilic archaea reveals strategies for static and dynamic osmo-response.</title>
        <authorList>
            <person name="Becker E.A."/>
            <person name="Seitzer P.M."/>
            <person name="Tritt A."/>
            <person name="Larsen D."/>
            <person name="Krusor M."/>
            <person name="Yao A.I."/>
            <person name="Wu D."/>
            <person name="Madern D."/>
            <person name="Eisen J.A."/>
            <person name="Darling A.E."/>
            <person name="Facciotti M.T."/>
        </authorList>
    </citation>
    <scope>NUCLEOTIDE SEQUENCE [LARGE SCALE GENOMIC DNA]</scope>
    <source>
        <strain evidence="3 4">JCM 14089</strain>
    </source>
</reference>
<dbReference type="OrthoDB" id="170690at2157"/>
<dbReference type="AlphaFoldDB" id="L9W533"/>
<protein>
    <recommendedName>
        <fullName evidence="5">RING-type E3 ubiquitin transferase</fullName>
    </recommendedName>
</protein>
<organism evidence="3 4">
    <name type="scientific">Natronorubrum sulfidifaciens JCM 14089</name>
    <dbReference type="NCBI Taxonomy" id="1230460"/>
    <lineage>
        <taxon>Archaea</taxon>
        <taxon>Methanobacteriati</taxon>
        <taxon>Methanobacteriota</taxon>
        <taxon>Stenosarchaea group</taxon>
        <taxon>Halobacteria</taxon>
        <taxon>Halobacteriales</taxon>
        <taxon>Natrialbaceae</taxon>
        <taxon>Natronorubrum</taxon>
    </lineage>
</organism>
<dbReference type="eggNOG" id="arCOG06218">
    <property type="taxonomic scope" value="Archaea"/>
</dbReference>
<evidence type="ECO:0000256" key="1">
    <source>
        <dbReference type="SAM" id="MobiDB-lite"/>
    </source>
</evidence>
<dbReference type="PATRIC" id="fig|1230460.4.peg.2387"/>
<keyword evidence="2" id="KW-0812">Transmembrane</keyword>
<feature type="transmembrane region" description="Helical" evidence="2">
    <location>
        <begin position="6"/>
        <end position="31"/>
    </location>
</feature>
<keyword evidence="2" id="KW-1133">Transmembrane helix</keyword>
<accession>L9W533</accession>
<keyword evidence="4" id="KW-1185">Reference proteome</keyword>
<name>L9W533_9EURY</name>
<dbReference type="RefSeq" id="WP_008163108.1">
    <property type="nucleotide sequence ID" value="NZ_AOHX01000039.1"/>
</dbReference>
<feature type="transmembrane region" description="Helical" evidence="2">
    <location>
        <begin position="235"/>
        <end position="260"/>
    </location>
</feature>
<gene>
    <name evidence="3" type="ORF">C495_11754</name>
</gene>
<dbReference type="STRING" id="1230460.C495_11754"/>
<keyword evidence="2" id="KW-0472">Membrane</keyword>
<proteinExistence type="predicted"/>
<comment type="caution">
    <text evidence="3">The sequence shown here is derived from an EMBL/GenBank/DDBJ whole genome shotgun (WGS) entry which is preliminary data.</text>
</comment>
<evidence type="ECO:0000313" key="4">
    <source>
        <dbReference type="Proteomes" id="UP000011661"/>
    </source>
</evidence>
<dbReference type="EMBL" id="AOHX01000039">
    <property type="protein sequence ID" value="ELY44574.1"/>
    <property type="molecule type" value="Genomic_DNA"/>
</dbReference>
<dbReference type="Proteomes" id="UP000011661">
    <property type="component" value="Unassembled WGS sequence"/>
</dbReference>
<evidence type="ECO:0008006" key="5">
    <source>
        <dbReference type="Google" id="ProtNLM"/>
    </source>
</evidence>
<evidence type="ECO:0000256" key="2">
    <source>
        <dbReference type="SAM" id="Phobius"/>
    </source>
</evidence>
<feature type="region of interest" description="Disordered" evidence="1">
    <location>
        <begin position="145"/>
        <end position="173"/>
    </location>
</feature>